<evidence type="ECO:0000256" key="4">
    <source>
        <dbReference type="ARBA" id="ARBA00022670"/>
    </source>
</evidence>
<comment type="caution">
    <text evidence="14">The sequence shown here is derived from an EMBL/GenBank/DDBJ whole genome shotgun (WGS) entry which is preliminary data.</text>
</comment>
<evidence type="ECO:0000313" key="15">
    <source>
        <dbReference type="Proteomes" id="UP000644727"/>
    </source>
</evidence>
<sequence length="381" mass="39311">MKSPSLRLGSLPPIRISGGTLATLLILAVVIHPVIALSAVVGPGGAIALSLGISLFMIVSVLVHELAHALTARLFGATVDHIALTLWGGHTQYRAERMGGLPSTLISLAGPLSNLGLAALCTGIASLVQGATGPSPASLFWENSAWLNVALAVFNLLPGLPMDGGRALEALLGTVLRSRIIGTRITAWVGRAIAVAVVAWPLWNLSRRTSVSTGSMLTLVWALLIAGMLWHGASRALEAANLEHRIQSLDAARLASPVVLVAGALPLSRLPEVLDAGQEAAGASLDPSAVMVLEDGPPPRALQIDPSALGSVPPDQRRHVPVSAVAAPLGTVGELRAGMTGSQVVTAMLARPHPLYLVREADGTVIGVIRSAEVNAVLRGR</sequence>
<keyword evidence="5 12" id="KW-0812">Transmembrane</keyword>
<comment type="cofactor">
    <cofactor evidence="1">
        <name>Zn(2+)</name>
        <dbReference type="ChEBI" id="CHEBI:29105"/>
    </cofactor>
</comment>
<evidence type="ECO:0000256" key="11">
    <source>
        <dbReference type="ARBA" id="ARBA00023136"/>
    </source>
</evidence>
<feature type="transmembrane region" description="Helical" evidence="12">
    <location>
        <begin position="185"/>
        <end position="203"/>
    </location>
</feature>
<keyword evidence="6" id="KW-0479">Metal-binding</keyword>
<evidence type="ECO:0000256" key="8">
    <source>
        <dbReference type="ARBA" id="ARBA00022833"/>
    </source>
</evidence>
<feature type="domain" description="Peptidase M50" evidence="13">
    <location>
        <begin position="126"/>
        <end position="193"/>
    </location>
</feature>
<keyword evidence="4" id="KW-0645">Protease</keyword>
<keyword evidence="10" id="KW-0482">Metalloprotease</keyword>
<accession>A0ABR9W2H4</accession>
<gene>
    <name evidence="14" type="ORF">IOE58_10785</name>
</gene>
<comment type="subcellular location">
    <subcellularLocation>
        <location evidence="2">Membrane</location>
        <topology evidence="2">Multi-pass membrane protein</topology>
    </subcellularLocation>
</comment>
<evidence type="ECO:0000256" key="9">
    <source>
        <dbReference type="ARBA" id="ARBA00022989"/>
    </source>
</evidence>
<evidence type="ECO:0000313" key="14">
    <source>
        <dbReference type="EMBL" id="MBE9404648.1"/>
    </source>
</evidence>
<keyword evidence="7" id="KW-0378">Hydrolase</keyword>
<evidence type="ECO:0000256" key="7">
    <source>
        <dbReference type="ARBA" id="ARBA00022801"/>
    </source>
</evidence>
<evidence type="ECO:0000256" key="12">
    <source>
        <dbReference type="SAM" id="Phobius"/>
    </source>
</evidence>
<protein>
    <submittedName>
        <fullName evidence="14">M50 family metallopeptidase</fullName>
    </submittedName>
</protein>
<keyword evidence="8" id="KW-0862">Zinc</keyword>
<evidence type="ECO:0000256" key="10">
    <source>
        <dbReference type="ARBA" id="ARBA00023049"/>
    </source>
</evidence>
<evidence type="ECO:0000256" key="5">
    <source>
        <dbReference type="ARBA" id="ARBA00022692"/>
    </source>
</evidence>
<keyword evidence="11 12" id="KW-0472">Membrane</keyword>
<evidence type="ECO:0000256" key="6">
    <source>
        <dbReference type="ARBA" id="ARBA00022723"/>
    </source>
</evidence>
<evidence type="ECO:0000256" key="3">
    <source>
        <dbReference type="ARBA" id="ARBA00007931"/>
    </source>
</evidence>
<dbReference type="PANTHER" id="PTHR39188:SF3">
    <property type="entry name" value="STAGE IV SPORULATION PROTEIN FB"/>
    <property type="match status" value="1"/>
</dbReference>
<dbReference type="PANTHER" id="PTHR39188">
    <property type="entry name" value="MEMBRANE-ASSOCIATED ZINC METALLOPROTEASE M50B"/>
    <property type="match status" value="1"/>
</dbReference>
<feature type="transmembrane region" description="Helical" evidence="12">
    <location>
        <begin position="145"/>
        <end position="164"/>
    </location>
</feature>
<reference evidence="14 15" key="1">
    <citation type="submission" date="2020-10" db="EMBL/GenBank/DDBJ databases">
        <title>Draft genome and description of Brachybacterium epidermidis sp nov.</title>
        <authorList>
            <person name="Boxberger M."/>
            <person name="La Scola B."/>
        </authorList>
    </citation>
    <scope>NUCLEOTIDE SEQUENCE [LARGE SCALE GENOMIC DNA]</scope>
    <source>
        <strain evidence="14 15">Marseille-Q2903</strain>
    </source>
</reference>
<proteinExistence type="inferred from homology"/>
<dbReference type="Pfam" id="PF02163">
    <property type="entry name" value="Peptidase_M50"/>
    <property type="match status" value="1"/>
</dbReference>
<feature type="transmembrane region" description="Helical" evidence="12">
    <location>
        <begin position="104"/>
        <end position="125"/>
    </location>
</feature>
<keyword evidence="15" id="KW-1185">Reference proteome</keyword>
<dbReference type="Proteomes" id="UP000644727">
    <property type="component" value="Unassembled WGS sequence"/>
</dbReference>
<dbReference type="InterPro" id="IPR049500">
    <property type="entry name" value="Peptidase_M50B-like"/>
</dbReference>
<evidence type="ECO:0000256" key="2">
    <source>
        <dbReference type="ARBA" id="ARBA00004141"/>
    </source>
</evidence>
<feature type="transmembrane region" description="Helical" evidence="12">
    <location>
        <begin position="47"/>
        <end position="67"/>
    </location>
</feature>
<keyword evidence="9 12" id="KW-1133">Transmembrane helix</keyword>
<dbReference type="Pfam" id="PF13398">
    <property type="entry name" value="Peptidase_M50B"/>
    <property type="match status" value="1"/>
</dbReference>
<feature type="transmembrane region" description="Helical" evidence="12">
    <location>
        <begin position="209"/>
        <end position="230"/>
    </location>
</feature>
<comment type="similarity">
    <text evidence="3">Belongs to the peptidase M50B family.</text>
</comment>
<evidence type="ECO:0000256" key="1">
    <source>
        <dbReference type="ARBA" id="ARBA00001947"/>
    </source>
</evidence>
<feature type="transmembrane region" description="Helical" evidence="12">
    <location>
        <begin position="21"/>
        <end position="41"/>
    </location>
</feature>
<dbReference type="EMBL" id="JADEYR010000012">
    <property type="protein sequence ID" value="MBE9404648.1"/>
    <property type="molecule type" value="Genomic_DNA"/>
</dbReference>
<dbReference type="InterPro" id="IPR008915">
    <property type="entry name" value="Peptidase_M50"/>
</dbReference>
<organism evidence="14 15">
    <name type="scientific">Brachybacterium epidermidis</name>
    <dbReference type="NCBI Taxonomy" id="2781983"/>
    <lineage>
        <taxon>Bacteria</taxon>
        <taxon>Bacillati</taxon>
        <taxon>Actinomycetota</taxon>
        <taxon>Actinomycetes</taxon>
        <taxon>Micrococcales</taxon>
        <taxon>Dermabacteraceae</taxon>
        <taxon>Brachybacterium</taxon>
    </lineage>
</organism>
<evidence type="ECO:0000259" key="13">
    <source>
        <dbReference type="Pfam" id="PF02163"/>
    </source>
</evidence>
<name>A0ABR9W2H4_9MICO</name>
<dbReference type="RefSeq" id="WP_193866389.1">
    <property type="nucleotide sequence ID" value="NZ_JADEYR010000012.1"/>
</dbReference>